<accession>A0A327KAT7</accession>
<organism evidence="2 3">
    <name type="scientific">Rhodoplanes elegans</name>
    <dbReference type="NCBI Taxonomy" id="29408"/>
    <lineage>
        <taxon>Bacteria</taxon>
        <taxon>Pseudomonadati</taxon>
        <taxon>Pseudomonadota</taxon>
        <taxon>Alphaproteobacteria</taxon>
        <taxon>Hyphomicrobiales</taxon>
        <taxon>Nitrobacteraceae</taxon>
        <taxon>Rhodoplanes</taxon>
    </lineage>
</organism>
<gene>
    <name evidence="2" type="ORF">CH338_24215</name>
</gene>
<sequence length="64" mass="6422">MTAGAGRTGDVSQMGLVTGISIASWPGSSRPSTPFPVASPDVVDARDAPGHDGSVVVALTTRTR</sequence>
<comment type="caution">
    <text evidence="2">The sequence shown here is derived from an EMBL/GenBank/DDBJ whole genome shotgun (WGS) entry which is preliminary data.</text>
</comment>
<name>A0A327KAT7_9BRAD</name>
<dbReference type="AlphaFoldDB" id="A0A327KAT7"/>
<evidence type="ECO:0000313" key="2">
    <source>
        <dbReference type="EMBL" id="RAI32408.1"/>
    </source>
</evidence>
<keyword evidence="3" id="KW-1185">Reference proteome</keyword>
<protein>
    <submittedName>
        <fullName evidence="2">Uncharacterized protein</fullName>
    </submittedName>
</protein>
<evidence type="ECO:0000313" key="3">
    <source>
        <dbReference type="Proteomes" id="UP000248863"/>
    </source>
</evidence>
<evidence type="ECO:0000256" key="1">
    <source>
        <dbReference type="SAM" id="MobiDB-lite"/>
    </source>
</evidence>
<dbReference type="Proteomes" id="UP000248863">
    <property type="component" value="Unassembled WGS sequence"/>
</dbReference>
<proteinExistence type="predicted"/>
<reference evidence="2 3" key="1">
    <citation type="submission" date="2017-07" db="EMBL/GenBank/DDBJ databases">
        <title>Draft Genome Sequences of Select Purple Nonsulfur Bacteria.</title>
        <authorList>
            <person name="Lasarre B."/>
            <person name="Mckinlay J.B."/>
        </authorList>
    </citation>
    <scope>NUCLEOTIDE SEQUENCE [LARGE SCALE GENOMIC DNA]</scope>
    <source>
        <strain evidence="2 3">DSM 11907</strain>
    </source>
</reference>
<dbReference type="EMBL" id="NPEU01000427">
    <property type="protein sequence ID" value="RAI32408.1"/>
    <property type="molecule type" value="Genomic_DNA"/>
</dbReference>
<feature type="region of interest" description="Disordered" evidence="1">
    <location>
        <begin position="25"/>
        <end position="51"/>
    </location>
</feature>